<dbReference type="EMBL" id="JBHTKA010000001">
    <property type="protein sequence ID" value="MFD0998330.1"/>
    <property type="molecule type" value="Genomic_DNA"/>
</dbReference>
<sequence>MRYLLLMLFMSGTLLVFAQDAVDGENVFQKIADDLYGAQDLDLNYEDLYDNLAQLLAHPLDVNEATDEELRFLKILSEEQIKNLLEYRLINGYLLSVYELQAVPGFDLVTIQKITPYIQVRDPASTINRSLWQRVKDESDNYFIMRYERMLQTKAGFRSETDADNHFKGSPDKLSVRFRSSRPGDFSFGFSAEKDAGEQMTWNQSRHQYGFDYISFHAQLQNKGRLKNLVIGDFQSQFGQGLMIGGIFGMGKGGETITTVRRSNIGHLPYTSFSEAGNLRGIAATLEVSRNIYWSGFFSSTKRDAQVSDSIQETSIISSLITTGLHRNEKELAKRAATGEQNLGSVIQYKTQRMDAGILYNQIVYDHAVAKTATRYNQFIFSGTRNENIGSYLNYTLRNAAFFSEFSHSLHGGSAYVAGVLWNMAPRVDLALLYRNFDRAYHAFYSNAFAEGSTTQNERGTYWGWKYTFHRRLNVTGYIDLFQFAWLRYRIYTPSDGHEWLVRVNYQPSRKTTLFAQIREEAKVRNIASPASTLYTTDRGRKYNYWISSDIGASDHVRFKTRLQFSSYSIHHQTTRGMVLIQDIRFNMRKLEVTARYALFDTDDYDNRQYVYENDVWLAFSLPAYYGRGIRRYILLEYKLNSYVSFWVRYADTQYTDRDAIGSGVDKTDGSVRSDLKFQTRIKF</sequence>
<keyword evidence="1" id="KW-0732">Signal</keyword>
<comment type="caution">
    <text evidence="2">The sequence shown here is derived from an EMBL/GenBank/DDBJ whole genome shotgun (WGS) entry which is preliminary data.</text>
</comment>
<keyword evidence="3" id="KW-1185">Reference proteome</keyword>
<dbReference type="GO" id="GO:0003677">
    <property type="term" value="F:DNA binding"/>
    <property type="evidence" value="ECO:0007669"/>
    <property type="project" value="UniProtKB-KW"/>
</dbReference>
<feature type="signal peptide" evidence="1">
    <location>
        <begin position="1"/>
        <end position="18"/>
    </location>
</feature>
<gene>
    <name evidence="2" type="ORF">ACFQ21_03390</name>
</gene>
<dbReference type="Pfam" id="PF12836">
    <property type="entry name" value="HHH_3"/>
    <property type="match status" value="1"/>
</dbReference>
<organism evidence="2 3">
    <name type="scientific">Ohtaekwangia kribbensis</name>
    <dbReference type="NCBI Taxonomy" id="688913"/>
    <lineage>
        <taxon>Bacteria</taxon>
        <taxon>Pseudomonadati</taxon>
        <taxon>Bacteroidota</taxon>
        <taxon>Cytophagia</taxon>
        <taxon>Cytophagales</taxon>
        <taxon>Fulvivirgaceae</taxon>
        <taxon>Ohtaekwangia</taxon>
    </lineage>
</organism>
<proteinExistence type="predicted"/>
<name>A0ABW3JXA1_9BACT</name>
<evidence type="ECO:0000313" key="2">
    <source>
        <dbReference type="EMBL" id="MFD0998330.1"/>
    </source>
</evidence>
<dbReference type="RefSeq" id="WP_377574854.1">
    <property type="nucleotide sequence ID" value="NZ_JBHTKA010000001.1"/>
</dbReference>
<keyword evidence="2" id="KW-0238">DNA-binding</keyword>
<dbReference type="InterPro" id="IPR010994">
    <property type="entry name" value="RuvA_2-like"/>
</dbReference>
<evidence type="ECO:0000256" key="1">
    <source>
        <dbReference type="SAM" id="SignalP"/>
    </source>
</evidence>
<dbReference type="SUPFAM" id="SSF47781">
    <property type="entry name" value="RuvA domain 2-like"/>
    <property type="match status" value="1"/>
</dbReference>
<feature type="chain" id="PRO_5046833088" evidence="1">
    <location>
        <begin position="19"/>
        <end position="684"/>
    </location>
</feature>
<evidence type="ECO:0000313" key="3">
    <source>
        <dbReference type="Proteomes" id="UP001597112"/>
    </source>
</evidence>
<reference evidence="3" key="1">
    <citation type="journal article" date="2019" name="Int. J. Syst. Evol. Microbiol.">
        <title>The Global Catalogue of Microorganisms (GCM) 10K type strain sequencing project: providing services to taxonomists for standard genome sequencing and annotation.</title>
        <authorList>
            <consortium name="The Broad Institute Genomics Platform"/>
            <consortium name="The Broad Institute Genome Sequencing Center for Infectious Disease"/>
            <person name="Wu L."/>
            <person name="Ma J."/>
        </authorList>
    </citation>
    <scope>NUCLEOTIDE SEQUENCE [LARGE SCALE GENOMIC DNA]</scope>
    <source>
        <strain evidence="3">CCUG 58938</strain>
    </source>
</reference>
<protein>
    <submittedName>
        <fullName evidence="2">ComEA family DNA-binding protein</fullName>
    </submittedName>
</protein>
<accession>A0ABW3JXA1</accession>
<dbReference type="Proteomes" id="UP001597112">
    <property type="component" value="Unassembled WGS sequence"/>
</dbReference>